<evidence type="ECO:0000313" key="1">
    <source>
        <dbReference type="Proteomes" id="UP000887574"/>
    </source>
</evidence>
<organism evidence="1 2">
    <name type="scientific">Ditylenchus dipsaci</name>
    <dbReference type="NCBI Taxonomy" id="166011"/>
    <lineage>
        <taxon>Eukaryota</taxon>
        <taxon>Metazoa</taxon>
        <taxon>Ecdysozoa</taxon>
        <taxon>Nematoda</taxon>
        <taxon>Chromadorea</taxon>
        <taxon>Rhabditida</taxon>
        <taxon>Tylenchina</taxon>
        <taxon>Tylenchomorpha</taxon>
        <taxon>Sphaerularioidea</taxon>
        <taxon>Anguinidae</taxon>
        <taxon>Anguininae</taxon>
        <taxon>Ditylenchus</taxon>
    </lineage>
</organism>
<dbReference type="WBParaSite" id="jg9345.1">
    <property type="protein sequence ID" value="jg9345.1"/>
    <property type="gene ID" value="jg9345"/>
</dbReference>
<dbReference type="Proteomes" id="UP000887574">
    <property type="component" value="Unplaced"/>
</dbReference>
<accession>A0A915ETH1</accession>
<reference evidence="2" key="1">
    <citation type="submission" date="2022-11" db="UniProtKB">
        <authorList>
            <consortium name="WormBaseParasite"/>
        </authorList>
    </citation>
    <scope>IDENTIFICATION</scope>
</reference>
<keyword evidence="1" id="KW-1185">Reference proteome</keyword>
<sequence length="193" mass="22000">MESLVPFQEALDEHKKIAELLGAAATPEGPRMRYIGDKDNYVNNRDQFGRLFQKHIATILPKIRSNIFDGVMEANLPDVLSIRHFVDKHWARCPITAKMSNPIESIEISCADRLEKLEEAIRNLVIEVKDSNSKVEKSVMSLKNSSKCKLRPAENREKTVDIRETIIFSFKKSEIVDAYQLQSPTVEIAGSEW</sequence>
<dbReference type="AlphaFoldDB" id="A0A915ETH1"/>
<name>A0A915ETH1_9BILA</name>
<protein>
    <submittedName>
        <fullName evidence="2">Uncharacterized protein</fullName>
    </submittedName>
</protein>
<evidence type="ECO:0000313" key="2">
    <source>
        <dbReference type="WBParaSite" id="jg9345.1"/>
    </source>
</evidence>
<proteinExistence type="predicted"/>